<proteinExistence type="predicted"/>
<dbReference type="PROSITE" id="PS51482">
    <property type="entry name" value="DEGV"/>
    <property type="match status" value="1"/>
</dbReference>
<organism evidence="2 3">
    <name type="scientific">Corynebacterium pseudotuberculosis 258</name>
    <dbReference type="NCBI Taxonomy" id="1168865"/>
    <lineage>
        <taxon>Bacteria</taxon>
        <taxon>Bacillati</taxon>
        <taxon>Actinomycetota</taxon>
        <taxon>Actinomycetes</taxon>
        <taxon>Mycobacteriales</taxon>
        <taxon>Corynebacteriaceae</taxon>
        <taxon>Corynebacterium</taxon>
    </lineage>
</organism>
<dbReference type="Proteomes" id="UP000006465">
    <property type="component" value="Chromosome"/>
</dbReference>
<accession>A0AAU8PNP6</accession>
<dbReference type="KEGG" id="coe:CP258_08040"/>
<dbReference type="GO" id="GO:0008289">
    <property type="term" value="F:lipid binding"/>
    <property type="evidence" value="ECO:0007669"/>
    <property type="project" value="UniProtKB-KW"/>
</dbReference>
<dbReference type="PANTHER" id="PTHR33434:SF2">
    <property type="entry name" value="FATTY ACID-BINDING PROTEIN TM_1468"/>
    <property type="match status" value="1"/>
</dbReference>
<dbReference type="InterPro" id="IPR050270">
    <property type="entry name" value="DegV_domain_contain"/>
</dbReference>
<evidence type="ECO:0000313" key="2">
    <source>
        <dbReference type="EMBL" id="AFK17203.1"/>
    </source>
</evidence>
<dbReference type="SUPFAM" id="SSF82549">
    <property type="entry name" value="DAK1/DegV-like"/>
    <property type="match status" value="1"/>
</dbReference>
<dbReference type="NCBIfam" id="TIGR00762">
    <property type="entry name" value="DegV"/>
    <property type="match status" value="1"/>
</dbReference>
<dbReference type="PANTHER" id="PTHR33434">
    <property type="entry name" value="DEGV DOMAIN-CONTAINING PROTEIN DR_1986-RELATED"/>
    <property type="match status" value="1"/>
</dbReference>
<dbReference type="RefSeq" id="WP_014367447.1">
    <property type="nucleotide sequence ID" value="NC_017945.3"/>
</dbReference>
<dbReference type="InterPro" id="IPR043168">
    <property type="entry name" value="DegV_C"/>
</dbReference>
<reference evidence="2 3" key="1">
    <citation type="journal article" date="2013" name="J. Biotechnol.">
        <title>Genome sequence of Corynebacterium pseudotuberculosis biovar equi strain 258 and prediction of antigenic targets to improve biotechnological vaccine production.</title>
        <authorList>
            <person name="Soares S.C."/>
            <person name="Trost E."/>
            <person name="Ramos R.T."/>
            <person name="Carneiro A.R."/>
            <person name="Santos A.R."/>
            <person name="Pinto A.C."/>
            <person name="Barbosa E."/>
            <person name="Aburjaile F."/>
            <person name="Ali A."/>
            <person name="Diniz C.A."/>
            <person name="Hassan S.S."/>
            <person name="Fiaux K."/>
            <person name="Guimaraes L.C."/>
            <person name="Bakhtiar S.M."/>
            <person name="Pereira U."/>
            <person name="Almeida S.S."/>
            <person name="Abreu V.A."/>
            <person name="Rocha F.S."/>
            <person name="Dorella F.A."/>
            <person name="Miyoshi A."/>
            <person name="Silva A."/>
            <person name="Azevedo V."/>
            <person name="Tauch A."/>
        </authorList>
    </citation>
    <scope>NUCLEOTIDE SEQUENCE [LARGE SCALE GENOMIC DNA]</scope>
    <source>
        <strain evidence="2 3">258</strain>
    </source>
</reference>
<dbReference type="Pfam" id="PF02645">
    <property type="entry name" value="DegV"/>
    <property type="match status" value="1"/>
</dbReference>
<gene>
    <name evidence="2" type="ORF">CP258_08040</name>
</gene>
<dbReference type="EMBL" id="CP003540">
    <property type="protein sequence ID" value="AFK17203.1"/>
    <property type="molecule type" value="Genomic_DNA"/>
</dbReference>
<keyword evidence="1" id="KW-0446">Lipid-binding</keyword>
<sequence length="276" mass="28819">MPVRIITDSSSGLPNDVVEELGITVLDLHILRGESEVSTSGLTALELAAAYARQLERGGDEGVVALHLSKELSSTWSAAVAASGVFDGLVRVIDTGTAGMAVGAAAMAAARIALDGASLDECEALARDTLMRSETWLYLHRVDELRKSGRISAATAVVSAALATKPIMKLHNGKIELAVKTRTQSKAFAKLSAVIAERCASYPAFVAIQHVDAEEAAHSLAEQLKLALPSGSSFMITTLDRSVAVHCGTGALGISVVFSEHSVPSEAIDTPESNQN</sequence>
<dbReference type="InterPro" id="IPR003797">
    <property type="entry name" value="DegV"/>
</dbReference>
<dbReference type="Gene3D" id="3.40.50.10440">
    <property type="entry name" value="Dihydroxyacetone kinase, domain 1"/>
    <property type="match status" value="1"/>
</dbReference>
<name>A0AAU8PNP6_CORPS</name>
<protein>
    <submittedName>
        <fullName evidence="2">DegV family EDD domain-containing protein</fullName>
    </submittedName>
</protein>
<dbReference type="AlphaFoldDB" id="A0AAU8PNP6"/>
<evidence type="ECO:0000313" key="3">
    <source>
        <dbReference type="Proteomes" id="UP000006465"/>
    </source>
</evidence>
<evidence type="ECO:0000256" key="1">
    <source>
        <dbReference type="ARBA" id="ARBA00023121"/>
    </source>
</evidence>
<dbReference type="Gene3D" id="3.30.1180.10">
    <property type="match status" value="1"/>
</dbReference>